<proteinExistence type="predicted"/>
<dbReference type="NCBIfam" id="TIGR03729">
    <property type="entry name" value="acc_ester"/>
    <property type="match status" value="1"/>
</dbReference>
<reference evidence="2 3" key="1">
    <citation type="journal article" date="2023" name="Int. J. Syst. Evol. Microbiol.">
        <title>Streptococcus sciuri sp. nov., Staphylococcus marylandisciuri sp. nov. and Staphylococcus americanisciuri sp. nov., isolated from faeces of eastern grey squirrel (Sciurus carolinensis).</title>
        <authorList>
            <person name="Volokhov D.V."/>
            <person name="Zagorodnyaya T.A."/>
            <person name="Furtak V.A."/>
            <person name="Nattanmai G."/>
            <person name="Randall L."/>
            <person name="Jose S."/>
            <person name="Gao Y."/>
            <person name="Eisenberg T."/>
            <person name="Delmonte P."/>
            <person name="Blom J."/>
            <person name="Mitchell K.K."/>
        </authorList>
    </citation>
    <scope>NUCLEOTIDE SEQUENCE [LARGE SCALE GENOMIC DNA]</scope>
    <source>
        <strain evidence="2 3">SQ8-PEA</strain>
    </source>
</reference>
<dbReference type="InterPro" id="IPR022302">
    <property type="entry name" value="Phosphoesterase_putative"/>
</dbReference>
<protein>
    <submittedName>
        <fullName evidence="2">Metallophosphoesterase</fullName>
    </submittedName>
</protein>
<dbReference type="PANTHER" id="PTHR36492">
    <property type="match status" value="1"/>
</dbReference>
<keyword evidence="3" id="KW-1185">Reference proteome</keyword>
<dbReference type="InterPro" id="IPR052963">
    <property type="entry name" value="Pantetheine_PDE"/>
</dbReference>
<dbReference type="Proteomes" id="UP001209553">
    <property type="component" value="Unassembled WGS sequence"/>
</dbReference>
<feature type="domain" description="Calcineurin-like phosphoesterase" evidence="1">
    <location>
        <begin position="1"/>
        <end position="228"/>
    </location>
</feature>
<dbReference type="EMBL" id="JAOPKZ010000002">
    <property type="protein sequence ID" value="MCU5745297.1"/>
    <property type="molecule type" value="Genomic_DNA"/>
</dbReference>
<comment type="caution">
    <text evidence="2">The sequence shown here is derived from an EMBL/GenBank/DDBJ whole genome shotgun (WGS) entry which is preliminary data.</text>
</comment>
<dbReference type="InterPro" id="IPR004843">
    <property type="entry name" value="Calcineurin-like_PHP"/>
</dbReference>
<dbReference type="InterPro" id="IPR029052">
    <property type="entry name" value="Metallo-depent_PP-like"/>
</dbReference>
<evidence type="ECO:0000259" key="1">
    <source>
        <dbReference type="Pfam" id="PF00149"/>
    </source>
</evidence>
<organism evidence="2 3">
    <name type="scientific">Staphylococcus marylandisciuri</name>
    <dbReference type="NCBI Taxonomy" id="2981529"/>
    <lineage>
        <taxon>Bacteria</taxon>
        <taxon>Bacillati</taxon>
        <taxon>Bacillota</taxon>
        <taxon>Bacilli</taxon>
        <taxon>Bacillales</taxon>
        <taxon>Staphylococcaceae</taxon>
        <taxon>Staphylococcus</taxon>
    </lineage>
</organism>
<sequence>MRIGVISDLHIDRHPTLYTEDYVEALSLQVRRKSVELLIIAGDIANQFELVNDFLKELKGYLNIRILFIPGNHDFWSDHQSYSSLEVLEMYKRMDGCLLAHPHIIDDEWAIIGHTGWYDYSYASNKFSVERLARGKYYGATWQDKVRIDWPYEDRELSKHAAQLIENDLQSIGNRKAILVTHIVTHPAFAVPLPHRLFDFYNAYIGTSDIEPLYRRFPIRYSVMGHVHFRKRMTEKGITYICPCLGYQRQWRTQDISQEISDALQVIDL</sequence>
<gene>
    <name evidence="2" type="ORF">N9R04_01000</name>
</gene>
<evidence type="ECO:0000313" key="2">
    <source>
        <dbReference type="EMBL" id="MCU5745297.1"/>
    </source>
</evidence>
<dbReference type="RefSeq" id="WP_262853720.1">
    <property type="nucleotide sequence ID" value="NZ_JAOPKZ010000002.1"/>
</dbReference>
<dbReference type="Pfam" id="PF00149">
    <property type="entry name" value="Metallophos"/>
    <property type="match status" value="1"/>
</dbReference>
<dbReference type="PANTHER" id="PTHR36492:SF2">
    <property type="entry name" value="[ACYL-CARRIER-PROTEIN] PHOSPHODIESTERASE PPTH"/>
    <property type="match status" value="1"/>
</dbReference>
<accession>A0ABT2QMU8</accession>
<evidence type="ECO:0000313" key="3">
    <source>
        <dbReference type="Proteomes" id="UP001209553"/>
    </source>
</evidence>
<name>A0ABT2QMU8_9STAP</name>
<dbReference type="SUPFAM" id="SSF56300">
    <property type="entry name" value="Metallo-dependent phosphatases"/>
    <property type="match status" value="1"/>
</dbReference>
<dbReference type="Gene3D" id="3.60.21.10">
    <property type="match status" value="1"/>
</dbReference>